<organism evidence="2 3">
    <name type="scientific">Platanthera zijinensis</name>
    <dbReference type="NCBI Taxonomy" id="2320716"/>
    <lineage>
        <taxon>Eukaryota</taxon>
        <taxon>Viridiplantae</taxon>
        <taxon>Streptophyta</taxon>
        <taxon>Embryophyta</taxon>
        <taxon>Tracheophyta</taxon>
        <taxon>Spermatophyta</taxon>
        <taxon>Magnoliopsida</taxon>
        <taxon>Liliopsida</taxon>
        <taxon>Asparagales</taxon>
        <taxon>Orchidaceae</taxon>
        <taxon>Orchidoideae</taxon>
        <taxon>Orchideae</taxon>
        <taxon>Orchidinae</taxon>
        <taxon>Platanthera</taxon>
    </lineage>
</organism>
<dbReference type="PANTHER" id="PTHR45952:SF5">
    <property type="entry name" value="ALUMINUM INDUCED PROTEIN WITH YGL AND LRDR MOTIFS"/>
    <property type="match status" value="1"/>
</dbReference>
<dbReference type="SUPFAM" id="SSF56235">
    <property type="entry name" value="N-terminal nucleophile aminohydrolases (Ntn hydrolases)"/>
    <property type="match status" value="1"/>
</dbReference>
<dbReference type="InterPro" id="IPR029055">
    <property type="entry name" value="Ntn_hydrolases_N"/>
</dbReference>
<dbReference type="EMBL" id="JBBWWQ010000002">
    <property type="protein sequence ID" value="KAK8954467.1"/>
    <property type="molecule type" value="Genomic_DNA"/>
</dbReference>
<sequence>MEQLKIVIERPLLRADGISHKRMRLVNPMNPLRKYFDHQMDTIYLIPNGEDPAKDEIFCLFEGIFDNLGSLVQQYGLSKSSNEVLLVIEAYKALRDRAPYPASSMLGHLSGNFAFVLFDNKTSTVLVASDADAKIPLFWGITADGCLAFADDVEILKGSCGKSLAPFPQGCFYSNTLGGLKSYEHPKKKVTATLADEEEICGATFKVINAHFVSLSLNCSSFLGRLCLPLARRFCSGEFGGKRHLFRIYVFHDSAFDGLHEKITSFKLKGSPVD</sequence>
<dbReference type="Pfam" id="PF12481">
    <property type="entry name" value="DUF3700"/>
    <property type="match status" value="1"/>
</dbReference>
<evidence type="ECO:0000313" key="2">
    <source>
        <dbReference type="EMBL" id="KAK8954467.1"/>
    </source>
</evidence>
<evidence type="ECO:0000259" key="1">
    <source>
        <dbReference type="SMART" id="SM01172"/>
    </source>
</evidence>
<proteinExistence type="predicted"/>
<dbReference type="PANTHER" id="PTHR45952">
    <property type="entry name" value="ALUMINUM INDUCED PROTEIN WITH YGL AND LRDR MOTIFS"/>
    <property type="match status" value="1"/>
</dbReference>
<gene>
    <name evidence="2" type="primary">TSJT1</name>
    <name evidence="2" type="ORF">KSP39_PZI002726</name>
</gene>
<evidence type="ECO:0000313" key="3">
    <source>
        <dbReference type="Proteomes" id="UP001418222"/>
    </source>
</evidence>
<dbReference type="Proteomes" id="UP001418222">
    <property type="component" value="Unassembled WGS sequence"/>
</dbReference>
<protein>
    <submittedName>
        <fullName evidence="2">Stem-specific protein TSJT1</fullName>
    </submittedName>
</protein>
<dbReference type="AlphaFoldDB" id="A0AAP0C0I6"/>
<accession>A0AAP0C0I6</accession>
<dbReference type="Gene3D" id="3.60.20.10">
    <property type="entry name" value="Glutamine Phosphoribosylpyrophosphate, subunit 1, domain 1"/>
    <property type="match status" value="1"/>
</dbReference>
<keyword evidence="3" id="KW-1185">Reference proteome</keyword>
<dbReference type="InterPro" id="IPR044828">
    <property type="entry name" value="TSJT1-like"/>
</dbReference>
<reference evidence="2 3" key="1">
    <citation type="journal article" date="2022" name="Nat. Plants">
        <title>Genomes of leafy and leafless Platanthera orchids illuminate the evolution of mycoheterotrophy.</title>
        <authorList>
            <person name="Li M.H."/>
            <person name="Liu K.W."/>
            <person name="Li Z."/>
            <person name="Lu H.C."/>
            <person name="Ye Q.L."/>
            <person name="Zhang D."/>
            <person name="Wang J.Y."/>
            <person name="Li Y.F."/>
            <person name="Zhong Z.M."/>
            <person name="Liu X."/>
            <person name="Yu X."/>
            <person name="Liu D.K."/>
            <person name="Tu X.D."/>
            <person name="Liu B."/>
            <person name="Hao Y."/>
            <person name="Liao X.Y."/>
            <person name="Jiang Y.T."/>
            <person name="Sun W.H."/>
            <person name="Chen J."/>
            <person name="Chen Y.Q."/>
            <person name="Ai Y."/>
            <person name="Zhai J.W."/>
            <person name="Wu S.S."/>
            <person name="Zhou Z."/>
            <person name="Hsiao Y.Y."/>
            <person name="Wu W.L."/>
            <person name="Chen Y.Y."/>
            <person name="Lin Y.F."/>
            <person name="Hsu J.L."/>
            <person name="Li C.Y."/>
            <person name="Wang Z.W."/>
            <person name="Zhao X."/>
            <person name="Zhong W.Y."/>
            <person name="Ma X.K."/>
            <person name="Ma L."/>
            <person name="Huang J."/>
            <person name="Chen G.Z."/>
            <person name="Huang M.Z."/>
            <person name="Huang L."/>
            <person name="Peng D.H."/>
            <person name="Luo Y.B."/>
            <person name="Zou S.Q."/>
            <person name="Chen S.P."/>
            <person name="Lan S."/>
            <person name="Tsai W.C."/>
            <person name="Van de Peer Y."/>
            <person name="Liu Z.J."/>
        </authorList>
    </citation>
    <scope>NUCLEOTIDE SEQUENCE [LARGE SCALE GENOMIC DNA]</scope>
    <source>
        <strain evidence="2">Lor287</strain>
    </source>
</reference>
<dbReference type="SMART" id="SM01172">
    <property type="entry name" value="DUF3700"/>
    <property type="match status" value="1"/>
</dbReference>
<dbReference type="InterPro" id="IPR024286">
    <property type="entry name" value="DUF3700"/>
</dbReference>
<feature type="domain" description="DUF3700" evidence="1">
    <location>
        <begin position="5"/>
        <end position="207"/>
    </location>
</feature>
<comment type="caution">
    <text evidence="2">The sequence shown here is derived from an EMBL/GenBank/DDBJ whole genome shotgun (WGS) entry which is preliminary data.</text>
</comment>
<name>A0AAP0C0I6_9ASPA</name>